<dbReference type="InterPro" id="IPR053051">
    <property type="entry name" value="HDAC_complex_subunit"/>
</dbReference>
<dbReference type="InterPro" id="IPR011011">
    <property type="entry name" value="Znf_FYVE_PHD"/>
</dbReference>
<dbReference type="PANTHER" id="PTHR47793">
    <property type="entry name" value="HISTONE DEACETYLASE COMPLEX SUBUNIT CTI6"/>
    <property type="match status" value="1"/>
</dbReference>
<evidence type="ECO:0000256" key="2">
    <source>
        <dbReference type="ARBA" id="ARBA00022771"/>
    </source>
</evidence>
<dbReference type="InterPro" id="IPR019786">
    <property type="entry name" value="Zinc_finger_PHD-type_CS"/>
</dbReference>
<feature type="compositionally biased region" description="Polar residues" evidence="4">
    <location>
        <begin position="318"/>
        <end position="327"/>
    </location>
</feature>
<feature type="compositionally biased region" description="Basic and acidic residues" evidence="4">
    <location>
        <begin position="293"/>
        <end position="302"/>
    </location>
</feature>
<feature type="compositionally biased region" description="Low complexity" evidence="4">
    <location>
        <begin position="14"/>
        <end position="28"/>
    </location>
</feature>
<dbReference type="EMBL" id="MCFK01005139">
    <property type="protein sequence ID" value="RKF60401.1"/>
    <property type="molecule type" value="Genomic_DNA"/>
</dbReference>
<feature type="region of interest" description="Disordered" evidence="4">
    <location>
        <begin position="218"/>
        <end position="392"/>
    </location>
</feature>
<dbReference type="GO" id="GO:0061188">
    <property type="term" value="P:negative regulation of rDNA heterochromatin formation"/>
    <property type="evidence" value="ECO:0007669"/>
    <property type="project" value="TreeGrafter"/>
</dbReference>
<dbReference type="PROSITE" id="PS01359">
    <property type="entry name" value="ZF_PHD_1"/>
    <property type="match status" value="1"/>
</dbReference>
<dbReference type="SUPFAM" id="SSF57903">
    <property type="entry name" value="FYVE/PHD zinc finger"/>
    <property type="match status" value="1"/>
</dbReference>
<accession>A0A420HSI4</accession>
<dbReference type="InterPro" id="IPR019787">
    <property type="entry name" value="Znf_PHD-finger"/>
</dbReference>
<feature type="compositionally biased region" description="Basic and acidic residues" evidence="4">
    <location>
        <begin position="352"/>
        <end position="388"/>
    </location>
</feature>
<dbReference type="GO" id="GO:0008270">
    <property type="term" value="F:zinc ion binding"/>
    <property type="evidence" value="ECO:0007669"/>
    <property type="project" value="UniProtKB-KW"/>
</dbReference>
<evidence type="ECO:0000256" key="3">
    <source>
        <dbReference type="ARBA" id="ARBA00022833"/>
    </source>
</evidence>
<dbReference type="PANTHER" id="PTHR47793:SF1">
    <property type="entry name" value="HISTONE DEACETYLASE COMPLEX SUBUNIT CTI6"/>
    <property type="match status" value="1"/>
</dbReference>
<name>A0A420HSI4_9PEZI</name>
<dbReference type="SMART" id="SM00249">
    <property type="entry name" value="PHD"/>
    <property type="match status" value="1"/>
</dbReference>
<dbReference type="AlphaFoldDB" id="A0A420HSI4"/>
<gene>
    <name evidence="6" type="ORF">OnM2_051039</name>
</gene>
<dbReference type="GO" id="GO:0061186">
    <property type="term" value="P:negative regulation of silent mating-type cassette heterochromatin formation"/>
    <property type="evidence" value="ECO:0007669"/>
    <property type="project" value="TreeGrafter"/>
</dbReference>
<dbReference type="Proteomes" id="UP000286134">
    <property type="component" value="Unassembled WGS sequence"/>
</dbReference>
<evidence type="ECO:0000256" key="1">
    <source>
        <dbReference type="ARBA" id="ARBA00022723"/>
    </source>
</evidence>
<feature type="compositionally biased region" description="Basic residues" evidence="4">
    <location>
        <begin position="439"/>
        <end position="455"/>
    </location>
</feature>
<dbReference type="GO" id="GO:0033698">
    <property type="term" value="C:Rpd3L complex"/>
    <property type="evidence" value="ECO:0007669"/>
    <property type="project" value="TreeGrafter"/>
</dbReference>
<evidence type="ECO:0000259" key="5">
    <source>
        <dbReference type="SMART" id="SM00249"/>
    </source>
</evidence>
<evidence type="ECO:0000313" key="6">
    <source>
        <dbReference type="EMBL" id="RKF60401.1"/>
    </source>
</evidence>
<feature type="compositionally biased region" description="Polar residues" evidence="4">
    <location>
        <begin position="484"/>
        <end position="497"/>
    </location>
</feature>
<feature type="domain" description="Zinc finger PHD-type" evidence="5">
    <location>
        <begin position="111"/>
        <end position="188"/>
    </location>
</feature>
<dbReference type="InterPro" id="IPR013083">
    <property type="entry name" value="Znf_RING/FYVE/PHD"/>
</dbReference>
<dbReference type="Pfam" id="PF00628">
    <property type="entry name" value="PHD"/>
    <property type="match status" value="1"/>
</dbReference>
<dbReference type="OrthoDB" id="418595at2759"/>
<dbReference type="GO" id="GO:0070210">
    <property type="term" value="C:Rpd3L-Expanded complex"/>
    <property type="evidence" value="ECO:0007669"/>
    <property type="project" value="TreeGrafter"/>
</dbReference>
<dbReference type="InterPro" id="IPR001965">
    <property type="entry name" value="Znf_PHD"/>
</dbReference>
<evidence type="ECO:0000256" key="4">
    <source>
        <dbReference type="SAM" id="MobiDB-lite"/>
    </source>
</evidence>
<proteinExistence type="predicted"/>
<feature type="compositionally biased region" description="Polar residues" evidence="4">
    <location>
        <begin position="413"/>
        <end position="434"/>
    </location>
</feature>
<keyword evidence="2" id="KW-0863">Zinc-finger</keyword>
<comment type="caution">
    <text evidence="6">The sequence shown here is derived from an EMBL/GenBank/DDBJ whole genome shotgun (WGS) entry which is preliminary data.</text>
</comment>
<sequence length="610" mass="68555">MDTARRSLRAFRASQPQSISNQTTNSSSRADRTTRSTIKLDSPEKLIILGSLSTLKSEGSIFLTEDAPTMQTRRKRGRAEEQRDKPLRIQASQVHNPSRLDQVGEDDEVVRCICGLDDYPGLPKSEGEVNSETHELIEDPLNSISDVAEDAAGFFLQCDICKVWQHGGCVGIKNEGSSPEEYFCERCRKDLHKIFTATNGQQYSHYLPLHQSLPCSTPCTGSLPPKEEAQSPKSNKTTRPQNLHHANAKRRSTMNSRDAAYDEEEQVQRAIVASKDVSTVENVDGCMRRGKRGRSESEEKLQGSKRQRTKSASSSSSQEFNQISPQQESDDGVNGRTTSCKKTRSTTGSKTPQEKDLKDFREKSRCDATAKRNGRAERRRVDDQETQKEVPLGSRNIVGLGIDSSNNSTLIESLESSTISNGRVSDNPPTNQLPLSSKKSNRNLNSRKGKLVKNHFTRERDQQVHDDQHSYRSQSRDALRTDDTSQTYPNGGFSSEPRTSKFKGNPSKVTMTDMKRRISAILDFISRTQLEMASESIYYATEDSVRNKAQRQTDAPQASQVECDLEGRINVLNHATEISHSPKEFKDLSCRDMMDILTKQLIKWQKDFLH</sequence>
<keyword evidence="7" id="KW-1185">Reference proteome</keyword>
<dbReference type="Gene3D" id="3.30.40.10">
    <property type="entry name" value="Zinc/RING finger domain, C3HC4 (zinc finger)"/>
    <property type="match status" value="1"/>
</dbReference>
<protein>
    <submittedName>
        <fullName evidence="6">Putative fyve phd zinc finger</fullName>
    </submittedName>
</protein>
<dbReference type="STRING" id="212602.A0A420HSI4"/>
<feature type="compositionally biased region" description="Polar residues" evidence="4">
    <location>
        <begin position="231"/>
        <end position="241"/>
    </location>
</feature>
<reference evidence="6 7" key="1">
    <citation type="journal article" date="2018" name="BMC Genomics">
        <title>Comparative genome analyses reveal sequence features reflecting distinct modes of host-adaptation between dicot and monocot powdery mildew.</title>
        <authorList>
            <person name="Wu Y."/>
            <person name="Ma X."/>
            <person name="Pan Z."/>
            <person name="Kale S.D."/>
            <person name="Song Y."/>
            <person name="King H."/>
            <person name="Zhang Q."/>
            <person name="Presley C."/>
            <person name="Deng X."/>
            <person name="Wei C.I."/>
            <person name="Xiao S."/>
        </authorList>
    </citation>
    <scope>NUCLEOTIDE SEQUENCE [LARGE SCALE GENOMIC DNA]</scope>
    <source>
        <strain evidence="6">UMSG2</strain>
    </source>
</reference>
<keyword evidence="3" id="KW-0862">Zinc</keyword>
<feature type="compositionally biased region" description="Basic and acidic residues" evidence="4">
    <location>
        <begin position="456"/>
        <end position="483"/>
    </location>
</feature>
<organism evidence="6 7">
    <name type="scientific">Erysiphe neolycopersici</name>
    <dbReference type="NCBI Taxonomy" id="212602"/>
    <lineage>
        <taxon>Eukaryota</taxon>
        <taxon>Fungi</taxon>
        <taxon>Dikarya</taxon>
        <taxon>Ascomycota</taxon>
        <taxon>Pezizomycotina</taxon>
        <taxon>Leotiomycetes</taxon>
        <taxon>Erysiphales</taxon>
        <taxon>Erysiphaceae</taxon>
        <taxon>Erysiphe</taxon>
    </lineage>
</organism>
<keyword evidence="1" id="KW-0479">Metal-binding</keyword>
<feature type="region of interest" description="Disordered" evidence="4">
    <location>
        <begin position="413"/>
        <end position="510"/>
    </location>
</feature>
<evidence type="ECO:0000313" key="7">
    <source>
        <dbReference type="Proteomes" id="UP000286134"/>
    </source>
</evidence>
<feature type="region of interest" description="Disordered" evidence="4">
    <location>
        <begin position="1"/>
        <end position="38"/>
    </location>
</feature>